<dbReference type="Gene3D" id="3.60.15.10">
    <property type="entry name" value="Ribonuclease Z/Hydroxyacylglutathione hydrolase-like"/>
    <property type="match status" value="1"/>
</dbReference>
<dbReference type="SMART" id="SM00849">
    <property type="entry name" value="Lactamase_B"/>
    <property type="match status" value="1"/>
</dbReference>
<comment type="caution">
    <text evidence="2">The sequence shown here is derived from an EMBL/GenBank/DDBJ whole genome shotgun (WGS) entry which is preliminary data.</text>
</comment>
<name>A0A919S091_9CLOT</name>
<dbReference type="SUPFAM" id="SSF56281">
    <property type="entry name" value="Metallo-hydrolase/oxidoreductase"/>
    <property type="match status" value="1"/>
</dbReference>
<dbReference type="InterPro" id="IPR036866">
    <property type="entry name" value="RibonucZ/Hydroxyglut_hydro"/>
</dbReference>
<dbReference type="EMBL" id="BOPZ01000011">
    <property type="protein sequence ID" value="GIM28931.1"/>
    <property type="molecule type" value="Genomic_DNA"/>
</dbReference>
<protein>
    <submittedName>
        <fullName evidence="2">MBL fold metallo-hydrolase</fullName>
    </submittedName>
</protein>
<proteinExistence type="predicted"/>
<dbReference type="Proteomes" id="UP000679179">
    <property type="component" value="Unassembled WGS sequence"/>
</dbReference>
<evidence type="ECO:0000259" key="1">
    <source>
        <dbReference type="SMART" id="SM00849"/>
    </source>
</evidence>
<dbReference type="Pfam" id="PF12706">
    <property type="entry name" value="Lactamase_B_2"/>
    <property type="match status" value="1"/>
</dbReference>
<sequence>MIFCSLYSGSSGNSIFIASEGAKVLIDAGLPGKKIDEALKEIGQNPSELDGIFITHEHSDHIKGVGVLSRKYDIPIYANEATWNAMDVSIGKIKEYNIRILDKRSVITVNDMEVKCFNIPHDAVGPMGYTLNSNGKSVSVATDIGTFTQEIKDSIKDSQVILLECNHDVQMLKFGPYPYPLKRRILSEIGHLSNEDCGKAVVDILNSGEPKQIILGHLSNTNNHPDLAFQTVLNVLNDNNVVLGRDVTVTLADRHRPSSYIEY</sequence>
<dbReference type="RefSeq" id="WP_212903646.1">
    <property type="nucleotide sequence ID" value="NZ_BOPZ01000011.1"/>
</dbReference>
<dbReference type="InterPro" id="IPR052533">
    <property type="entry name" value="WalJ/YycJ-like"/>
</dbReference>
<feature type="domain" description="Metallo-beta-lactamase" evidence="1">
    <location>
        <begin position="11"/>
        <end position="191"/>
    </location>
</feature>
<dbReference type="InterPro" id="IPR001279">
    <property type="entry name" value="Metallo-B-lactamas"/>
</dbReference>
<reference evidence="2" key="1">
    <citation type="submission" date="2021-03" db="EMBL/GenBank/DDBJ databases">
        <title>Taxonomic study of Clostridium polyendosporum from meadow-gley soil under rice.</title>
        <authorList>
            <person name="Kobayashi H."/>
            <person name="Tanizawa Y."/>
            <person name="Yagura M."/>
        </authorList>
    </citation>
    <scope>NUCLEOTIDE SEQUENCE</scope>
    <source>
        <strain evidence="2">JCM 30710</strain>
    </source>
</reference>
<evidence type="ECO:0000313" key="3">
    <source>
        <dbReference type="Proteomes" id="UP000679179"/>
    </source>
</evidence>
<dbReference type="AlphaFoldDB" id="A0A919S091"/>
<gene>
    <name evidence="2" type="ORF">CPJCM30710_15970</name>
</gene>
<dbReference type="PANTHER" id="PTHR47619:SF1">
    <property type="entry name" value="EXODEOXYRIBONUCLEASE WALJ"/>
    <property type="match status" value="1"/>
</dbReference>
<evidence type="ECO:0000313" key="2">
    <source>
        <dbReference type="EMBL" id="GIM28931.1"/>
    </source>
</evidence>
<accession>A0A919S091</accession>
<keyword evidence="3" id="KW-1185">Reference proteome</keyword>
<dbReference type="PANTHER" id="PTHR47619">
    <property type="entry name" value="METALLO-HYDROLASE YYCJ-RELATED"/>
    <property type="match status" value="1"/>
</dbReference>
<organism evidence="2 3">
    <name type="scientific">Clostridium polyendosporum</name>
    <dbReference type="NCBI Taxonomy" id="69208"/>
    <lineage>
        <taxon>Bacteria</taxon>
        <taxon>Bacillati</taxon>
        <taxon>Bacillota</taxon>
        <taxon>Clostridia</taxon>
        <taxon>Eubacteriales</taxon>
        <taxon>Clostridiaceae</taxon>
        <taxon>Clostridium</taxon>
    </lineage>
</organism>